<accession>A0A9P8BRH0</accession>
<dbReference type="AlphaFoldDB" id="A0A9P8BRH0"/>
<dbReference type="EMBL" id="JAHRHY010000012">
    <property type="protein sequence ID" value="KAG9065006.1"/>
    <property type="molecule type" value="Genomic_DNA"/>
</dbReference>
<name>A0A9P8BRH0_9FUNG</name>
<evidence type="ECO:0000313" key="1">
    <source>
        <dbReference type="EMBL" id="KAG9065006.1"/>
    </source>
</evidence>
<proteinExistence type="predicted"/>
<keyword evidence="2" id="KW-1185">Reference proteome</keyword>
<evidence type="ECO:0000313" key="2">
    <source>
        <dbReference type="Proteomes" id="UP000707451"/>
    </source>
</evidence>
<evidence type="ECO:0008006" key="3">
    <source>
        <dbReference type="Google" id="ProtNLM"/>
    </source>
</evidence>
<gene>
    <name evidence="1" type="ORF">KI688_002325</name>
</gene>
<dbReference type="OrthoDB" id="2441476at2759"/>
<dbReference type="Proteomes" id="UP000707451">
    <property type="component" value="Unassembled WGS sequence"/>
</dbReference>
<sequence length="207" mass="23936">MYLIPEVLDIIATHLSTSSFYCCQVCRFWNSVFTRHFWHSVNDYEAPWGRVMLPIELEERPQLLIKTNGSFIHELALSELWMLEAVLDGRLVSNLTKVSKKFFTEMDRPCAGLYSDKEGDDYEEYSSHKARERLVQIWELIANNHNLESFVFMGAYAASYIPQNLTTIAPHITSFVYSEGFEGEYDDIYGRFLKGLKDSTTTPCTTL</sequence>
<organism evidence="1 2">
    <name type="scientific">Linnemannia hyalina</name>
    <dbReference type="NCBI Taxonomy" id="64524"/>
    <lineage>
        <taxon>Eukaryota</taxon>
        <taxon>Fungi</taxon>
        <taxon>Fungi incertae sedis</taxon>
        <taxon>Mucoromycota</taxon>
        <taxon>Mortierellomycotina</taxon>
        <taxon>Mortierellomycetes</taxon>
        <taxon>Mortierellales</taxon>
        <taxon>Mortierellaceae</taxon>
        <taxon>Linnemannia</taxon>
    </lineage>
</organism>
<comment type="caution">
    <text evidence="1">The sequence shown here is derived from an EMBL/GenBank/DDBJ whole genome shotgun (WGS) entry which is preliminary data.</text>
</comment>
<dbReference type="CDD" id="cd09917">
    <property type="entry name" value="F-box_SF"/>
    <property type="match status" value="1"/>
</dbReference>
<reference evidence="1" key="1">
    <citation type="submission" date="2021-06" db="EMBL/GenBank/DDBJ databases">
        <title>Genome Sequence of Mortierella hyaline Strain SCG-10, a Cold-Adapted, Nitrate-Reducing Fungus Isolated from Soil in Minnesota, USA.</title>
        <authorList>
            <person name="Aldossari N."/>
        </authorList>
    </citation>
    <scope>NUCLEOTIDE SEQUENCE</scope>
    <source>
        <strain evidence="1">SCG-10</strain>
    </source>
</reference>
<protein>
    <recommendedName>
        <fullName evidence="3">F-box domain-containing protein</fullName>
    </recommendedName>
</protein>